<dbReference type="CDD" id="cd06418">
    <property type="entry name" value="GH25_BacA-like"/>
    <property type="match status" value="1"/>
</dbReference>
<name>A0A387BSJ4_9LACT</name>
<dbReference type="SUPFAM" id="SSF47090">
    <property type="entry name" value="PGBD-like"/>
    <property type="match status" value="2"/>
</dbReference>
<dbReference type="AlphaFoldDB" id="A0A387BSJ4"/>
<dbReference type="OrthoDB" id="1795295at2"/>
<gene>
    <name evidence="3" type="ORF">D7I46_10390</name>
</gene>
<dbReference type="Pfam" id="PF08924">
    <property type="entry name" value="Rv2525c_GlyHyd-like"/>
    <property type="match status" value="1"/>
</dbReference>
<dbReference type="EMBL" id="CP032627">
    <property type="protein sequence ID" value="AYG01441.1"/>
    <property type="molecule type" value="Genomic_DNA"/>
</dbReference>
<keyword evidence="1" id="KW-1133">Transmembrane helix</keyword>
<reference evidence="3 4" key="1">
    <citation type="submission" date="2018-09" db="EMBL/GenBank/DDBJ databases">
        <title>Genome sequencing of strain 1JSPR-7.</title>
        <authorList>
            <person name="Heo J."/>
            <person name="Kim S.-J."/>
            <person name="Kwon S.-W."/>
        </authorList>
    </citation>
    <scope>NUCLEOTIDE SEQUENCE [LARGE SCALE GENOMIC DNA]</scope>
    <source>
        <strain evidence="3 4">1JSPR-7</strain>
    </source>
</reference>
<evidence type="ECO:0000313" key="4">
    <source>
        <dbReference type="Proteomes" id="UP000269374"/>
    </source>
</evidence>
<dbReference type="SUPFAM" id="SSF51445">
    <property type="entry name" value="(Trans)glycosidases"/>
    <property type="match status" value="1"/>
</dbReference>
<dbReference type="InterPro" id="IPR036365">
    <property type="entry name" value="PGBD-like_sf"/>
</dbReference>
<protein>
    <submittedName>
        <fullName evidence="3">DUF1906 domain-containing protein</fullName>
    </submittedName>
</protein>
<accession>A0A387BSJ4</accession>
<dbReference type="RefSeq" id="WP_120772814.1">
    <property type="nucleotide sequence ID" value="NZ_CP032627.1"/>
</dbReference>
<evidence type="ECO:0000313" key="3">
    <source>
        <dbReference type="EMBL" id="AYG01441.1"/>
    </source>
</evidence>
<evidence type="ECO:0000256" key="1">
    <source>
        <dbReference type="SAM" id="Phobius"/>
    </source>
</evidence>
<evidence type="ECO:0000259" key="2">
    <source>
        <dbReference type="Pfam" id="PF08924"/>
    </source>
</evidence>
<feature type="transmembrane region" description="Helical" evidence="1">
    <location>
        <begin position="703"/>
        <end position="722"/>
    </location>
</feature>
<organism evidence="3 4">
    <name type="scientific">Lactococcus allomyrinae</name>
    <dbReference type="NCBI Taxonomy" id="2419773"/>
    <lineage>
        <taxon>Bacteria</taxon>
        <taxon>Bacillati</taxon>
        <taxon>Bacillota</taxon>
        <taxon>Bacilli</taxon>
        <taxon>Lactobacillales</taxon>
        <taxon>Streptococcaceae</taxon>
        <taxon>Lactococcus</taxon>
    </lineage>
</organism>
<keyword evidence="1" id="KW-0812">Transmembrane</keyword>
<dbReference type="InterPro" id="IPR017853">
    <property type="entry name" value="GH"/>
</dbReference>
<dbReference type="InterPro" id="IPR015020">
    <property type="entry name" value="Rv2525c-like_Glyco_Hydro-like"/>
</dbReference>
<keyword evidence="1" id="KW-0472">Membrane</keyword>
<keyword evidence="4" id="KW-1185">Reference proteome</keyword>
<dbReference type="Gene3D" id="3.20.20.80">
    <property type="entry name" value="Glycosidases"/>
    <property type="match status" value="1"/>
</dbReference>
<feature type="domain" description="Rv2525c-like glycoside hydrolase-like" evidence="2">
    <location>
        <begin position="302"/>
        <end position="467"/>
    </location>
</feature>
<proteinExistence type="predicted"/>
<sequence>MADKLVLQTQQWLNLTYGNIAGFDKVPENGQTGWATIYGLIEALQHELNITDLIPNFGDTTLQRFDENITPHLINGLTGNIVYLIQGAFWCKGISPGGFDGKYSANITNAINELQADAGYAPNGKLSGMWARALFDMSAFVLVPGGDAKIREIQQWLNANYSDYFGIIPCDGIYQRDTNTALIYALQAELNYSPDEATGSYGNGTTSRTYPISEGDSGNYVRIVQFGLYVNDFYSDGVFDGYFSDSMGDAVLSFRKFMILPEYTRIADRMVIKGLLSSAGDTDRNADGVDTSTQLTLAQIQTLVDMDVKIIGRYLTGSVGVGSDKHDKFLSIEELSAIFSRGLSVFPIYQDGGWDIDYFNAPQGNIDGFTAGDAAANLEIPVGTVIYFAVDVDIQDGNIAGTILPYFESIYNALLPTGYRVGIYGTRNICNRVISAGFAAYAFVSDMSTGYSGNLGFPMPNLWAFDQFIEFSTGLDSGVLAIDQVAVSGRDLGFNHFEDVGIRPTRQKLIQLGEILPILAPPALGTIEFDSELLIPSGPYNVYVKLIQSLDTDVSNNPLDLKISNGKITNDLIEQLTKYYGKIVLPIEEQKFTIYNEIASNIKEGSFTISPANRPEEPNRGIEVKFNYSYNDGSGRAVTWRVQIYLRRDTVQAVQPEDIGNYDTLLKVSSYLSEATPTMNFIRLLETFSSMTAQPILPVAQTIQADGLISVFGIIMLSLLVLA</sequence>
<dbReference type="KEGG" id="lact:D7I46_10390"/>
<dbReference type="Proteomes" id="UP000269374">
    <property type="component" value="Chromosome"/>
</dbReference>